<dbReference type="RefSeq" id="WP_176975702.1">
    <property type="nucleotide sequence ID" value="NZ_JABZEO010000003.1"/>
</dbReference>
<dbReference type="AlphaFoldDB" id="A0A850RIV8"/>
<evidence type="ECO:0000313" key="1">
    <source>
        <dbReference type="EMBL" id="NVZ08953.1"/>
    </source>
</evidence>
<reference evidence="1 2" key="1">
    <citation type="submission" date="2020-06" db="EMBL/GenBank/DDBJ databases">
        <title>Whole-genome sequence of Allochromatium humboldtianum DSM 21881, type strain.</title>
        <authorList>
            <person name="Kyndt J.A."/>
            <person name="Meyer T.E."/>
        </authorList>
    </citation>
    <scope>NUCLEOTIDE SEQUENCE [LARGE SCALE GENOMIC DNA]</scope>
    <source>
        <strain evidence="1 2">DSM 21881</strain>
    </source>
</reference>
<name>A0A850RIV8_9GAMM</name>
<gene>
    <name evidence="1" type="ORF">HW932_06725</name>
</gene>
<comment type="caution">
    <text evidence="1">The sequence shown here is derived from an EMBL/GenBank/DDBJ whole genome shotgun (WGS) entry which is preliminary data.</text>
</comment>
<evidence type="ECO:0000313" key="2">
    <source>
        <dbReference type="Proteomes" id="UP000592294"/>
    </source>
</evidence>
<sequence>MGFSRLGAMTVVPDPASRNIGSITLFMHDMRSSLLRAIDERFMIRADKRMGPNGPEITTTVKA</sequence>
<keyword evidence="2" id="KW-1185">Reference proteome</keyword>
<dbReference type="Proteomes" id="UP000592294">
    <property type="component" value="Unassembled WGS sequence"/>
</dbReference>
<dbReference type="EMBL" id="JABZEO010000003">
    <property type="protein sequence ID" value="NVZ08953.1"/>
    <property type="molecule type" value="Genomic_DNA"/>
</dbReference>
<organism evidence="1 2">
    <name type="scientific">Allochromatium humboldtianum</name>
    <dbReference type="NCBI Taxonomy" id="504901"/>
    <lineage>
        <taxon>Bacteria</taxon>
        <taxon>Pseudomonadati</taxon>
        <taxon>Pseudomonadota</taxon>
        <taxon>Gammaproteobacteria</taxon>
        <taxon>Chromatiales</taxon>
        <taxon>Chromatiaceae</taxon>
        <taxon>Allochromatium</taxon>
    </lineage>
</organism>
<accession>A0A850RIV8</accession>
<proteinExistence type="predicted"/>
<protein>
    <submittedName>
        <fullName evidence="1">Uncharacterized protein</fullName>
    </submittedName>
</protein>